<keyword evidence="2" id="KW-1133">Transmembrane helix</keyword>
<comment type="similarity">
    <text evidence="1">Belongs to the apolipoprotein L family.</text>
</comment>
<gene>
    <name evidence="4" type="primary">APOLD1</name>
</gene>
<dbReference type="Pfam" id="PF05461">
    <property type="entry name" value="ApoL"/>
    <property type="match status" value="1"/>
</dbReference>
<reference evidence="4" key="1">
    <citation type="submission" date="2025-08" db="UniProtKB">
        <authorList>
            <consortium name="RefSeq"/>
        </authorList>
    </citation>
    <scope>IDENTIFICATION</scope>
</reference>
<evidence type="ECO:0000256" key="1">
    <source>
        <dbReference type="ARBA" id="ARBA00010090"/>
    </source>
</evidence>
<proteinExistence type="inferred from homology"/>
<dbReference type="GO" id="GO:0016020">
    <property type="term" value="C:membrane"/>
    <property type="evidence" value="ECO:0007669"/>
    <property type="project" value="TreeGrafter"/>
</dbReference>
<dbReference type="PANTHER" id="PTHR14096">
    <property type="entry name" value="APOLIPOPROTEIN L"/>
    <property type="match status" value="1"/>
</dbReference>
<dbReference type="GO" id="GO:0005576">
    <property type="term" value="C:extracellular region"/>
    <property type="evidence" value="ECO:0007669"/>
    <property type="project" value="InterPro"/>
</dbReference>
<sequence>MPTTGEERMLDEAAALSWHATSNPTSQSVLFLVDQRNRLHDHVMRLHKIAARIKKLHKRSVITTLTGNCLSIAGAVTAIVGLSLTPITLGASLLASSVGLGVAAAGGAANVTSDVSLALSSSRELRKVREIDEACRKQLKEIWECLELTQQPPGTVGYDPWAAEEGPSDSVRFMVLSGSHDFLVPKYSEEATKGSQAVLRAKVQRLAMHLESCINVLDSMCGQLQLE</sequence>
<dbReference type="InterPro" id="IPR008405">
    <property type="entry name" value="ApoL"/>
</dbReference>
<keyword evidence="3" id="KW-1185">Reference proteome</keyword>
<dbReference type="FunCoup" id="A0A6P7WRM8">
    <property type="interactions" value="40"/>
</dbReference>
<evidence type="ECO:0000313" key="3">
    <source>
        <dbReference type="Proteomes" id="UP000515156"/>
    </source>
</evidence>
<evidence type="ECO:0000313" key="4">
    <source>
        <dbReference type="RefSeq" id="XP_030045842.1"/>
    </source>
</evidence>
<accession>A0A6P7WRM8</accession>
<dbReference type="OrthoDB" id="6363454at2759"/>
<protein>
    <submittedName>
        <fullName evidence="4">Apolipoprotein L domain-containing protein 1</fullName>
    </submittedName>
</protein>
<dbReference type="GO" id="GO:0042157">
    <property type="term" value="P:lipoprotein metabolic process"/>
    <property type="evidence" value="ECO:0007669"/>
    <property type="project" value="InterPro"/>
</dbReference>
<dbReference type="GO" id="GO:0045601">
    <property type="term" value="P:regulation of endothelial cell differentiation"/>
    <property type="evidence" value="ECO:0007669"/>
    <property type="project" value="TreeGrafter"/>
</dbReference>
<feature type="transmembrane region" description="Helical" evidence="2">
    <location>
        <begin position="61"/>
        <end position="82"/>
    </location>
</feature>
<dbReference type="InParanoid" id="A0A6P7WRM8"/>
<name>A0A6P7WRM8_9AMPH</name>
<dbReference type="PANTHER" id="PTHR14096:SF1">
    <property type="entry name" value="APOLIPOPROTEIN L DOMAIN-CONTAINING PROTEIN 1"/>
    <property type="match status" value="1"/>
</dbReference>
<dbReference type="Proteomes" id="UP000515156">
    <property type="component" value="Chromosome 1"/>
</dbReference>
<evidence type="ECO:0000256" key="2">
    <source>
        <dbReference type="SAM" id="Phobius"/>
    </source>
</evidence>
<dbReference type="AlphaFoldDB" id="A0A6P7WRM8"/>
<dbReference type="KEGG" id="muo:115460143"/>
<dbReference type="RefSeq" id="XP_030045842.1">
    <property type="nucleotide sequence ID" value="XM_030189982.1"/>
</dbReference>
<organism evidence="3 4">
    <name type="scientific">Microcaecilia unicolor</name>
    <dbReference type="NCBI Taxonomy" id="1415580"/>
    <lineage>
        <taxon>Eukaryota</taxon>
        <taxon>Metazoa</taxon>
        <taxon>Chordata</taxon>
        <taxon>Craniata</taxon>
        <taxon>Vertebrata</taxon>
        <taxon>Euteleostomi</taxon>
        <taxon>Amphibia</taxon>
        <taxon>Gymnophiona</taxon>
        <taxon>Siphonopidae</taxon>
        <taxon>Microcaecilia</taxon>
    </lineage>
</organism>
<feature type="transmembrane region" description="Helical" evidence="2">
    <location>
        <begin position="94"/>
        <end position="119"/>
    </location>
</feature>
<dbReference type="GO" id="GO:0001525">
    <property type="term" value="P:angiogenesis"/>
    <property type="evidence" value="ECO:0007669"/>
    <property type="project" value="TreeGrafter"/>
</dbReference>
<keyword evidence="2" id="KW-0812">Transmembrane</keyword>
<dbReference type="GeneID" id="115460143"/>
<dbReference type="CTD" id="81575"/>
<keyword evidence="2" id="KW-0472">Membrane</keyword>
<dbReference type="GO" id="GO:0006869">
    <property type="term" value="P:lipid transport"/>
    <property type="evidence" value="ECO:0007669"/>
    <property type="project" value="InterPro"/>
</dbReference>
<dbReference type="GO" id="GO:0008289">
    <property type="term" value="F:lipid binding"/>
    <property type="evidence" value="ECO:0007669"/>
    <property type="project" value="InterPro"/>
</dbReference>